<feature type="region of interest" description="Disordered" evidence="1">
    <location>
        <begin position="93"/>
        <end position="117"/>
    </location>
</feature>
<dbReference type="EMBL" id="CADCUQ010000206">
    <property type="protein sequence ID" value="CAA9384456.1"/>
    <property type="molecule type" value="Genomic_DNA"/>
</dbReference>
<evidence type="ECO:0000313" key="2">
    <source>
        <dbReference type="EMBL" id="CAA9384456.1"/>
    </source>
</evidence>
<feature type="region of interest" description="Disordered" evidence="1">
    <location>
        <begin position="23"/>
        <end position="45"/>
    </location>
</feature>
<accession>A0A6J4NJ71</accession>
<feature type="non-terminal residue" evidence="2">
    <location>
        <position position="143"/>
    </location>
</feature>
<protein>
    <submittedName>
        <fullName evidence="2">Uncharacterized protein</fullName>
    </submittedName>
</protein>
<organism evidence="2">
    <name type="scientific">uncultured Phycisphaerae bacterium</name>
    <dbReference type="NCBI Taxonomy" id="904963"/>
    <lineage>
        <taxon>Bacteria</taxon>
        <taxon>Pseudomonadati</taxon>
        <taxon>Planctomycetota</taxon>
        <taxon>Phycisphaerae</taxon>
        <taxon>environmental samples</taxon>
    </lineage>
</organism>
<evidence type="ECO:0000256" key="1">
    <source>
        <dbReference type="SAM" id="MobiDB-lite"/>
    </source>
</evidence>
<feature type="non-terminal residue" evidence="2">
    <location>
        <position position="1"/>
    </location>
</feature>
<name>A0A6J4NJ71_9BACT</name>
<gene>
    <name evidence="2" type="ORF">AVDCRST_MAG64-847</name>
</gene>
<proteinExistence type="predicted"/>
<reference evidence="2" key="1">
    <citation type="submission" date="2020-02" db="EMBL/GenBank/DDBJ databases">
        <authorList>
            <person name="Meier V. D."/>
        </authorList>
    </citation>
    <scope>NUCLEOTIDE SEQUENCE</scope>
    <source>
        <strain evidence="2">AVDCRST_MAG64</strain>
    </source>
</reference>
<sequence length="143" mass="14450">AEAAGAAVELGLQAVDERVVVLPRPAGQGGAGGGDPQPPADHVDERRGVLGPALVRHDPGEPGADAVLVGHAAGGGLEVQRVRERLDDRRVAGHQGAALEHLDDGVGGRGDPPGGPGPPAALHLCREGIGRVDRTHTRRAGML</sequence>
<dbReference type="AlphaFoldDB" id="A0A6J4NJ71"/>